<dbReference type="EMBL" id="AP021858">
    <property type="protein sequence ID" value="BBO23818.1"/>
    <property type="molecule type" value="Genomic_DNA"/>
</dbReference>
<dbReference type="CDD" id="cd08168">
    <property type="entry name" value="Cytochrom_C3"/>
    <property type="match status" value="1"/>
</dbReference>
<dbReference type="InterPro" id="IPR036280">
    <property type="entry name" value="Multihaem_cyt_sf"/>
</dbReference>
<dbReference type="InterPro" id="IPR029467">
    <property type="entry name" value="Cyt_c7-like"/>
</dbReference>
<reference evidence="2" key="1">
    <citation type="journal article" name="DNA Res.">
        <title>The physiological potential of anammox bacteria as revealed by their core genome structure.</title>
        <authorList>
            <person name="Okubo T."/>
            <person name="Toyoda A."/>
            <person name="Fukuhara K."/>
            <person name="Uchiyama I."/>
            <person name="Harigaya Y."/>
            <person name="Kuroiwa M."/>
            <person name="Suzuki T."/>
            <person name="Murakami Y."/>
            <person name="Suwa Y."/>
            <person name="Takami H."/>
        </authorList>
    </citation>
    <scope>NUCLEOTIDE SEQUENCE</scope>
    <source>
        <strain evidence="2">317325-2</strain>
    </source>
</reference>
<gene>
    <name evidence="2" type="ORF">NPRO_14130</name>
</gene>
<dbReference type="Gene3D" id="3.90.10.10">
    <property type="entry name" value="Cytochrome C3"/>
    <property type="match status" value="2"/>
</dbReference>
<accession>A0A809RAZ6</accession>
<evidence type="ECO:0000313" key="2">
    <source>
        <dbReference type="EMBL" id="BBO23818.1"/>
    </source>
</evidence>
<protein>
    <submittedName>
        <fullName evidence="2">Cytochrome C</fullName>
    </submittedName>
</protein>
<dbReference type="PANTHER" id="PTHR39425">
    <property type="entry name" value="LIPOPROTEIN CYTOCHROME C"/>
    <property type="match status" value="1"/>
</dbReference>
<dbReference type="AlphaFoldDB" id="A0A809RAZ6"/>
<dbReference type="PANTHER" id="PTHR39425:SF1">
    <property type="entry name" value="CYTOCHROME C7-LIKE DOMAIN-CONTAINING PROTEIN"/>
    <property type="match status" value="1"/>
</dbReference>
<organism evidence="2 3">
    <name type="scientific">Candidatus Nitrosymbiomonas proteolyticus</name>
    <dbReference type="NCBI Taxonomy" id="2608984"/>
    <lineage>
        <taxon>Bacteria</taxon>
        <taxon>Bacillati</taxon>
        <taxon>Armatimonadota</taxon>
        <taxon>Armatimonadota incertae sedis</taxon>
        <taxon>Candidatus Nitrosymbiomonas</taxon>
    </lineage>
</organism>
<proteinExistence type="predicted"/>
<dbReference type="KEGG" id="npy:NPRO_14130"/>
<feature type="domain" description="Cytochrome c7-like" evidence="1">
    <location>
        <begin position="124"/>
        <end position="214"/>
    </location>
</feature>
<name>A0A809RAZ6_9BACT</name>
<evidence type="ECO:0000313" key="3">
    <source>
        <dbReference type="Proteomes" id="UP000662873"/>
    </source>
</evidence>
<dbReference type="SUPFAM" id="SSF48695">
    <property type="entry name" value="Multiheme cytochromes"/>
    <property type="match status" value="1"/>
</dbReference>
<sequence>MPQLFSPRANILSKTLPLYIGALPFLGAWAIMHTTPWTHAVDVAPEQPAAFSHKRHVDDMGLDCRLCHSGVEKTSFAGIPATDTCFMCHSQIWPNSPLVAPVRDSYATGEPIRWNRVNKLPDFVYFDHSIHISKGVSCYTCHGRVDKMTLTSKPNAFEMKFCLNCHRNPEEFVRDASEIYNPEFKPQGKETGTKLVESYGIQKGQLANCSICHR</sequence>
<evidence type="ECO:0000259" key="1">
    <source>
        <dbReference type="Pfam" id="PF14522"/>
    </source>
</evidence>
<dbReference type="Pfam" id="PF14522">
    <property type="entry name" value="Cytochrome_C7"/>
    <property type="match status" value="1"/>
</dbReference>
<dbReference type="Proteomes" id="UP000662873">
    <property type="component" value="Chromosome"/>
</dbReference>